<feature type="domain" description="DnaT DNA-binding" evidence="2">
    <location>
        <begin position="277"/>
        <end position="340"/>
    </location>
</feature>
<evidence type="ECO:0000313" key="3">
    <source>
        <dbReference type="EMBL" id="TFH67828.1"/>
    </source>
</evidence>
<feature type="domain" description="DnaT DNA-binding" evidence="2">
    <location>
        <begin position="202"/>
        <end position="264"/>
    </location>
</feature>
<proteinExistence type="predicted"/>
<evidence type="ECO:0000259" key="2">
    <source>
        <dbReference type="Pfam" id="PF17948"/>
    </source>
</evidence>
<evidence type="ECO:0000313" key="4">
    <source>
        <dbReference type="Proteomes" id="UP000298133"/>
    </source>
</evidence>
<feature type="region of interest" description="Disordered" evidence="1">
    <location>
        <begin position="337"/>
        <end position="373"/>
    </location>
</feature>
<gene>
    <name evidence="3" type="ORF">E3W66_06150</name>
</gene>
<organism evidence="3 4">
    <name type="scientific">Gammaproteobacteria bacterium LSUCC0057</name>
    <dbReference type="NCBI Taxonomy" id="2559237"/>
    <lineage>
        <taxon>Bacteria</taxon>
        <taxon>Pseudomonadati</taxon>
        <taxon>Pseudomonadota</taxon>
        <taxon>Gammaproteobacteria</taxon>
        <taxon>Cellvibrionales</taxon>
        <taxon>Porticoccaceae</taxon>
        <taxon>SAR92 clade</taxon>
    </lineage>
</organism>
<evidence type="ECO:0000256" key="1">
    <source>
        <dbReference type="SAM" id="MobiDB-lite"/>
    </source>
</evidence>
<accession>A0A4Y8UHC6</accession>
<dbReference type="AlphaFoldDB" id="A0A4Y8UHC6"/>
<feature type="compositionally biased region" description="Polar residues" evidence="1">
    <location>
        <begin position="337"/>
        <end position="356"/>
    </location>
</feature>
<feature type="compositionally biased region" description="Basic and acidic residues" evidence="1">
    <location>
        <begin position="361"/>
        <end position="373"/>
    </location>
</feature>
<protein>
    <recommendedName>
        <fullName evidence="2">DnaT DNA-binding domain-containing protein</fullName>
    </recommendedName>
</protein>
<dbReference type="EMBL" id="SPIA01000002">
    <property type="protein sequence ID" value="TFH67828.1"/>
    <property type="molecule type" value="Genomic_DNA"/>
</dbReference>
<dbReference type="Proteomes" id="UP000298133">
    <property type="component" value="Unassembled WGS sequence"/>
</dbReference>
<dbReference type="InterPro" id="IPR040480">
    <property type="entry name" value="DnaT_DNA_bind"/>
</dbReference>
<keyword evidence="4" id="KW-1185">Reference proteome</keyword>
<sequence>MSWFPEKMLTVAPTLAAAIGLQEALLLQLLGDFRATHAGQTRDGFVWHSVALSQLQQCTPFWDNQQLQTLVASLHEKGLLLYRGGRIGSEAHFTFAFNEAAATQPAPSAAANSAATTLPATPVAAAAKTIDSGWQPSEDALRQLAQLGVSRDFAQSQLPQFTAYWRDRNVSRHSWESKFIKEVWRQWQQQVSQQQRRASEQTIGSDWQPSADAMRILVEQGAINRNFIDDAIPEFVLYWRDRGERSSTWDSKFISHIRHQWQHYCGLIENDHAPRLISADWQPNPAVYDVLEMANIERRFAEQLIPEFVLYWRESGKPQSSWSSKFLQFVKRQWARDNSPTVDKPNGQNHSQPSTRLRNRSFVDDLTDRSWAS</sequence>
<dbReference type="Gene3D" id="1.10.8.1180">
    <property type="match status" value="3"/>
</dbReference>
<feature type="domain" description="DnaT DNA-binding" evidence="2">
    <location>
        <begin position="129"/>
        <end position="195"/>
    </location>
</feature>
<dbReference type="Pfam" id="PF17948">
    <property type="entry name" value="DnaT"/>
    <property type="match status" value="3"/>
</dbReference>
<dbReference type="OrthoDB" id="5718012at2"/>
<name>A0A4Y8UHC6_9GAMM</name>
<reference evidence="3 4" key="1">
    <citation type="submission" date="2019-03" db="EMBL/GenBank/DDBJ databases">
        <title>Draft genome of Gammaproteobacteria bacterium LSUCC0057, a member of the SAR92 clade.</title>
        <authorList>
            <person name="Lanclos V.C."/>
            <person name="Doiron C."/>
            <person name="Henson M.W."/>
            <person name="Thrash J.C."/>
        </authorList>
    </citation>
    <scope>NUCLEOTIDE SEQUENCE [LARGE SCALE GENOMIC DNA]</scope>
    <source>
        <strain evidence="3 4">LSUCC0057</strain>
    </source>
</reference>
<comment type="caution">
    <text evidence="3">The sequence shown here is derived from an EMBL/GenBank/DDBJ whole genome shotgun (WGS) entry which is preliminary data.</text>
</comment>